<organism evidence="3 7">
    <name type="scientific">Phytophthora fragariae</name>
    <dbReference type="NCBI Taxonomy" id="53985"/>
    <lineage>
        <taxon>Eukaryota</taxon>
        <taxon>Sar</taxon>
        <taxon>Stramenopiles</taxon>
        <taxon>Oomycota</taxon>
        <taxon>Peronosporomycetes</taxon>
        <taxon>Peronosporales</taxon>
        <taxon>Peronosporaceae</taxon>
        <taxon>Phytophthora</taxon>
    </lineage>
</organism>
<evidence type="ECO:0000313" key="1">
    <source>
        <dbReference type="EMBL" id="KAE8928662.1"/>
    </source>
</evidence>
<dbReference type="AlphaFoldDB" id="A0A6A3SDL3"/>
<dbReference type="EMBL" id="QXFW01000065">
    <property type="protein sequence ID" value="KAE9027115.1"/>
    <property type="molecule type" value="Genomic_DNA"/>
</dbReference>
<sequence length="289" mass="32928">MEFKNFASSTKKVPFTSPYPPLVLSAKEKKQLRQLAKTLVEVNVDAYEQFLYENKGKLPESEWKFFRRDQQVETYLRRRDEYNLRGFGATKKFRRGSDTSSTASTSSARSEELSSLDVADIRSIDYSRGQVAAIGFWRQTAPNVVEIHGRGVFALPFERARALFVPVVTTSMSKSVMHIFYAAHMKKLRWALTQRKTRDLARSQSSVDRVCSVCNKKRTIRQGDDCDLCGDLVCSVCRITHKVASVGLENKMHWTKAHVCPFCMTKVINLDTAAVVCAEIKAGWYDRFP</sequence>
<evidence type="ECO:0000313" key="5">
    <source>
        <dbReference type="Proteomes" id="UP000429523"/>
    </source>
</evidence>
<evidence type="ECO:0000313" key="2">
    <source>
        <dbReference type="EMBL" id="KAE9027115.1"/>
    </source>
</evidence>
<dbReference type="Proteomes" id="UP000429523">
    <property type="component" value="Unassembled WGS sequence"/>
</dbReference>
<evidence type="ECO:0000313" key="8">
    <source>
        <dbReference type="Proteomes" id="UP000460718"/>
    </source>
</evidence>
<evidence type="ECO:0000313" key="3">
    <source>
        <dbReference type="EMBL" id="KAE9114897.1"/>
    </source>
</evidence>
<comment type="caution">
    <text evidence="3">The sequence shown here is derived from an EMBL/GenBank/DDBJ whole genome shotgun (WGS) entry which is preliminary data.</text>
</comment>
<dbReference type="EMBL" id="QXGD01001667">
    <property type="protein sequence ID" value="KAE9201344.1"/>
    <property type="molecule type" value="Genomic_DNA"/>
</dbReference>
<dbReference type="Proteomes" id="UP000460718">
    <property type="component" value="Unassembled WGS sequence"/>
</dbReference>
<evidence type="ECO:0000313" key="4">
    <source>
        <dbReference type="EMBL" id="KAE9201344.1"/>
    </source>
</evidence>
<dbReference type="Proteomes" id="UP000440367">
    <property type="component" value="Unassembled WGS sequence"/>
</dbReference>
<reference evidence="5 6" key="1">
    <citation type="submission" date="2018-08" db="EMBL/GenBank/DDBJ databases">
        <title>Genomic investigation of the strawberry pathogen Phytophthora fragariae indicates pathogenicity is determined by transcriptional variation in three key races.</title>
        <authorList>
            <person name="Adams T.M."/>
            <person name="Armitage A.D."/>
            <person name="Sobczyk M.K."/>
            <person name="Bates H.J."/>
            <person name="Dunwell J.M."/>
            <person name="Nellist C.F."/>
            <person name="Harrison R.J."/>
        </authorList>
    </citation>
    <scope>NUCLEOTIDE SEQUENCE [LARGE SCALE GENOMIC DNA]</scope>
    <source>
        <strain evidence="4 6">BC-1</strain>
        <strain evidence="3 7">NOV-5</strain>
        <strain evidence="1 5">NOV-9</strain>
        <strain evidence="2 8">SCRP245</strain>
    </source>
</reference>
<protein>
    <recommendedName>
        <fullName evidence="9">FYVE-type domain-containing protein</fullName>
    </recommendedName>
</protein>
<evidence type="ECO:0008006" key="9">
    <source>
        <dbReference type="Google" id="ProtNLM"/>
    </source>
</evidence>
<dbReference type="PANTHER" id="PTHR13510">
    <property type="entry name" value="FYVE-FINGER-CONTAINING RAB5 EFFECTOR PROTEIN RABENOSYN-5-RELATED"/>
    <property type="match status" value="1"/>
</dbReference>
<dbReference type="EMBL" id="QXGF01001644">
    <property type="protein sequence ID" value="KAE8928662.1"/>
    <property type="molecule type" value="Genomic_DNA"/>
</dbReference>
<accession>A0A6A3SDL3</accession>
<dbReference type="Proteomes" id="UP000440732">
    <property type="component" value="Unassembled WGS sequence"/>
</dbReference>
<name>A0A6A3SDL3_9STRA</name>
<dbReference type="InterPro" id="IPR052727">
    <property type="entry name" value="Rab4/Rab5_effector"/>
</dbReference>
<evidence type="ECO:0000313" key="6">
    <source>
        <dbReference type="Proteomes" id="UP000440367"/>
    </source>
</evidence>
<dbReference type="EMBL" id="QXGA01001598">
    <property type="protein sequence ID" value="KAE9114897.1"/>
    <property type="molecule type" value="Genomic_DNA"/>
</dbReference>
<evidence type="ECO:0000313" key="7">
    <source>
        <dbReference type="Proteomes" id="UP000440732"/>
    </source>
</evidence>
<dbReference type="PANTHER" id="PTHR13510:SF44">
    <property type="entry name" value="RABENOSYN-5"/>
    <property type="match status" value="1"/>
</dbReference>
<gene>
    <name evidence="4" type="ORF">PF002_g21562</name>
    <name evidence="3" type="ORF">PF006_g19404</name>
    <name evidence="1" type="ORF">PF009_g21207</name>
    <name evidence="2" type="ORF">PF011_g2218</name>
</gene>
<proteinExistence type="predicted"/>